<gene>
    <name evidence="2" type="ORF">C8046_13475</name>
</gene>
<sequence length="137" mass="13554">MAPRGRVGEAADGEPAVSGAPPSSSGRAGVTVAVAGTEARTRSSLEPKSGSMVMVGSAAISARSPRSHPAAERAPVAVMRRPASRWPTTMSSGGLDSGGSVLLSTRWGSGGSGGRAARVVERAMVVIPLAAGTFLAS</sequence>
<proteinExistence type="predicted"/>
<name>A0A2U1ZX05_9MICO</name>
<dbReference type="Proteomes" id="UP000245166">
    <property type="component" value="Unassembled WGS sequence"/>
</dbReference>
<evidence type="ECO:0000256" key="1">
    <source>
        <dbReference type="SAM" id="MobiDB-lite"/>
    </source>
</evidence>
<protein>
    <submittedName>
        <fullName evidence="2">Uncharacterized protein</fullName>
    </submittedName>
</protein>
<feature type="region of interest" description="Disordered" evidence="1">
    <location>
        <begin position="1"/>
        <end position="31"/>
    </location>
</feature>
<comment type="caution">
    <text evidence="2">The sequence shown here is derived from an EMBL/GenBank/DDBJ whole genome shotgun (WGS) entry which is preliminary data.</text>
</comment>
<dbReference type="AlphaFoldDB" id="A0A2U1ZX05"/>
<accession>A0A2U1ZX05</accession>
<dbReference type="EMBL" id="PYHR01000002">
    <property type="protein sequence ID" value="PWD51518.1"/>
    <property type="molecule type" value="Genomic_DNA"/>
</dbReference>
<evidence type="ECO:0000313" key="2">
    <source>
        <dbReference type="EMBL" id="PWD51518.1"/>
    </source>
</evidence>
<keyword evidence="3" id="KW-1185">Reference proteome</keyword>
<feature type="compositionally biased region" description="Low complexity" evidence="1">
    <location>
        <begin position="15"/>
        <end position="31"/>
    </location>
</feature>
<feature type="region of interest" description="Disordered" evidence="1">
    <location>
        <begin position="60"/>
        <end position="98"/>
    </location>
</feature>
<reference evidence="2 3" key="1">
    <citation type="submission" date="2018-03" db="EMBL/GenBank/DDBJ databases">
        <title>Genome assembly of novel Miniimonas species PCH200.</title>
        <authorList>
            <person name="Thakur V."/>
            <person name="Kumar V."/>
            <person name="Singh D."/>
        </authorList>
    </citation>
    <scope>NUCLEOTIDE SEQUENCE [LARGE SCALE GENOMIC DNA]</scope>
    <source>
        <strain evidence="2 3">PCH200</strain>
    </source>
</reference>
<organism evidence="2 3">
    <name type="scientific">Serinibacter arcticus</name>
    <dbReference type="NCBI Taxonomy" id="1655435"/>
    <lineage>
        <taxon>Bacteria</taxon>
        <taxon>Bacillati</taxon>
        <taxon>Actinomycetota</taxon>
        <taxon>Actinomycetes</taxon>
        <taxon>Micrococcales</taxon>
        <taxon>Beutenbergiaceae</taxon>
        <taxon>Serinibacter</taxon>
    </lineage>
</organism>
<evidence type="ECO:0000313" key="3">
    <source>
        <dbReference type="Proteomes" id="UP000245166"/>
    </source>
</evidence>